<dbReference type="SUPFAM" id="SSF102114">
    <property type="entry name" value="Radical SAM enzymes"/>
    <property type="match status" value="1"/>
</dbReference>
<sequence length="293" mass="33882">MEDMIFNRYDNEKSGVAGKLQKKRNYLSYRKYVNGYTKEMGDKEEQPIFELIELETVNRCNSGCSFCPVNKKSDTREYCRMTDELFEKIIGELADLDYSYRLGLYSNNEPFLDEDIIRRVKYAREKLPKAFLEIYTNGTLLTLEQFLEVIPHLDSLKIDNYNQNLSLHKPVQEIYDYCTEHNVYQDKVKIYPRKINEVLSTRGGASPNAKIEKTLNASCILPFKQLVIRPDGKVSLCCSDALGQMTLGDLAVESIMDVWNGQAYRGIRKLLKEKGRAGLRLCKGCDMTIYYKS</sequence>
<name>A0A173YUX2_9FIRM</name>
<dbReference type="InterPro" id="IPR058240">
    <property type="entry name" value="rSAM_sf"/>
</dbReference>
<evidence type="ECO:0000313" key="7">
    <source>
        <dbReference type="EMBL" id="CUN67982.1"/>
    </source>
</evidence>
<dbReference type="AlphaFoldDB" id="A0A173YUX2"/>
<organism evidence="7 8">
    <name type="scientific">Roseburia inulinivorans</name>
    <dbReference type="NCBI Taxonomy" id="360807"/>
    <lineage>
        <taxon>Bacteria</taxon>
        <taxon>Bacillati</taxon>
        <taxon>Bacillota</taxon>
        <taxon>Clostridia</taxon>
        <taxon>Lachnospirales</taxon>
        <taxon>Lachnospiraceae</taxon>
        <taxon>Roseburia</taxon>
    </lineage>
</organism>
<keyword evidence="2" id="KW-0479">Metal-binding</keyword>
<keyword evidence="7" id="KW-0670">Pyruvate</keyword>
<dbReference type="InterPro" id="IPR013785">
    <property type="entry name" value="Aldolase_TIM"/>
</dbReference>
<dbReference type="GO" id="GO:0016829">
    <property type="term" value="F:lyase activity"/>
    <property type="evidence" value="ECO:0007669"/>
    <property type="project" value="UniProtKB-KW"/>
</dbReference>
<dbReference type="SFLD" id="SFLDS00029">
    <property type="entry name" value="Radical_SAM"/>
    <property type="match status" value="1"/>
</dbReference>
<evidence type="ECO:0000256" key="3">
    <source>
        <dbReference type="ARBA" id="ARBA00023004"/>
    </source>
</evidence>
<dbReference type="InterPro" id="IPR007197">
    <property type="entry name" value="rSAM"/>
</dbReference>
<keyword evidence="1" id="KW-0949">S-adenosyl-L-methionine</keyword>
<feature type="domain" description="Radical SAM core" evidence="5">
    <location>
        <begin position="55"/>
        <end position="159"/>
    </location>
</feature>
<gene>
    <name evidence="7" type="ORF">ERS852392_01071</name>
</gene>
<keyword evidence="7" id="KW-0456">Lyase</keyword>
<protein>
    <submittedName>
        <fullName evidence="7">Uncharacterized conserved protein related to pyruvate formate-lyase activating enzyme</fullName>
    </submittedName>
</protein>
<dbReference type="InterPro" id="IPR050377">
    <property type="entry name" value="Radical_SAM_PqqE_MftC-like"/>
</dbReference>
<evidence type="ECO:0000259" key="5">
    <source>
        <dbReference type="Pfam" id="PF04055"/>
    </source>
</evidence>
<evidence type="ECO:0000259" key="6">
    <source>
        <dbReference type="Pfam" id="PF13186"/>
    </source>
</evidence>
<accession>A0A173YUX2</accession>
<dbReference type="EMBL" id="CYYR01000005">
    <property type="protein sequence ID" value="CUN67982.1"/>
    <property type="molecule type" value="Genomic_DNA"/>
</dbReference>
<dbReference type="PANTHER" id="PTHR11228">
    <property type="entry name" value="RADICAL SAM DOMAIN PROTEIN"/>
    <property type="match status" value="1"/>
</dbReference>
<dbReference type="GO" id="GO:0046872">
    <property type="term" value="F:metal ion binding"/>
    <property type="evidence" value="ECO:0007669"/>
    <property type="project" value="UniProtKB-KW"/>
</dbReference>
<dbReference type="GO" id="GO:0051536">
    <property type="term" value="F:iron-sulfur cluster binding"/>
    <property type="evidence" value="ECO:0007669"/>
    <property type="project" value="UniProtKB-KW"/>
</dbReference>
<evidence type="ECO:0000256" key="4">
    <source>
        <dbReference type="ARBA" id="ARBA00023014"/>
    </source>
</evidence>
<evidence type="ECO:0000256" key="2">
    <source>
        <dbReference type="ARBA" id="ARBA00022723"/>
    </source>
</evidence>
<keyword evidence="4" id="KW-0411">Iron-sulfur</keyword>
<dbReference type="PANTHER" id="PTHR11228:SF7">
    <property type="entry name" value="PQQA PEPTIDE CYCLASE"/>
    <property type="match status" value="1"/>
</dbReference>
<evidence type="ECO:0000313" key="8">
    <source>
        <dbReference type="Proteomes" id="UP000095395"/>
    </source>
</evidence>
<keyword evidence="3" id="KW-0408">Iron</keyword>
<dbReference type="Gene3D" id="3.20.20.70">
    <property type="entry name" value="Aldolase class I"/>
    <property type="match status" value="1"/>
</dbReference>
<dbReference type="InterPro" id="IPR023885">
    <property type="entry name" value="4Fe4S-binding_SPASM_dom"/>
</dbReference>
<feature type="domain" description="4Fe4S-binding SPASM" evidence="6">
    <location>
        <begin position="219"/>
        <end position="286"/>
    </location>
</feature>
<dbReference type="Pfam" id="PF04055">
    <property type="entry name" value="Radical_SAM"/>
    <property type="match status" value="1"/>
</dbReference>
<dbReference type="CDD" id="cd21109">
    <property type="entry name" value="SPASM"/>
    <property type="match status" value="1"/>
</dbReference>
<dbReference type="Pfam" id="PF13186">
    <property type="entry name" value="SPASM"/>
    <property type="match status" value="1"/>
</dbReference>
<reference evidence="7 8" key="1">
    <citation type="submission" date="2015-09" db="EMBL/GenBank/DDBJ databases">
        <authorList>
            <consortium name="Pathogen Informatics"/>
        </authorList>
    </citation>
    <scope>NUCLEOTIDE SEQUENCE [LARGE SCALE GENOMIC DNA]</scope>
    <source>
        <strain evidence="7 8">2789STDY5608835</strain>
    </source>
</reference>
<dbReference type="Proteomes" id="UP000095395">
    <property type="component" value="Unassembled WGS sequence"/>
</dbReference>
<proteinExistence type="predicted"/>
<evidence type="ECO:0000256" key="1">
    <source>
        <dbReference type="ARBA" id="ARBA00022691"/>
    </source>
</evidence>
<dbReference type="RefSeq" id="WP_055301671.1">
    <property type="nucleotide sequence ID" value="NZ_CYYR01000005.1"/>
</dbReference>
<dbReference type="CDD" id="cd01335">
    <property type="entry name" value="Radical_SAM"/>
    <property type="match status" value="1"/>
</dbReference>